<dbReference type="Proteomes" id="UP001497700">
    <property type="component" value="Unassembled WGS sequence"/>
</dbReference>
<reference evidence="1 2" key="1">
    <citation type="journal article" date="2022" name="New Phytol.">
        <title>Ecological generalism drives hyperdiversity of secondary metabolite gene clusters in xylarialean endophytes.</title>
        <authorList>
            <person name="Franco M.E.E."/>
            <person name="Wisecaver J.H."/>
            <person name="Arnold A.E."/>
            <person name="Ju Y.M."/>
            <person name="Slot J.C."/>
            <person name="Ahrendt S."/>
            <person name="Moore L.P."/>
            <person name="Eastman K.E."/>
            <person name="Scott K."/>
            <person name="Konkel Z."/>
            <person name="Mondo S.J."/>
            <person name="Kuo A."/>
            <person name="Hayes R.D."/>
            <person name="Haridas S."/>
            <person name="Andreopoulos B."/>
            <person name="Riley R."/>
            <person name="LaButti K."/>
            <person name="Pangilinan J."/>
            <person name="Lipzen A."/>
            <person name="Amirebrahimi M."/>
            <person name="Yan J."/>
            <person name="Adam C."/>
            <person name="Keymanesh K."/>
            <person name="Ng V."/>
            <person name="Louie K."/>
            <person name="Northen T."/>
            <person name="Drula E."/>
            <person name="Henrissat B."/>
            <person name="Hsieh H.M."/>
            <person name="Youens-Clark K."/>
            <person name="Lutzoni F."/>
            <person name="Miadlikowska J."/>
            <person name="Eastwood D.C."/>
            <person name="Hamelin R.C."/>
            <person name="Grigoriev I.V."/>
            <person name="U'Ren J.M."/>
        </authorList>
    </citation>
    <scope>NUCLEOTIDE SEQUENCE [LARGE SCALE GENOMIC DNA]</scope>
    <source>
        <strain evidence="1 2">CBS 119005</strain>
    </source>
</reference>
<keyword evidence="2" id="KW-1185">Reference proteome</keyword>
<sequence length="309" mass="34465">MTSLGSFDCFNDLPKELRILIWEYHFESARLHVVHPAPESENRNPKREVLIFQCTVLDSATNLVILDGRPPSILINHEAYSVAASRRRVWTPVRFGKDLAESVTSGRAARVPLQWPVPSVSGLLTAERNARPIHPVYVDFDRDMLYLCVAHAEQAFWSLRSVPWRDRLRKLAVLVPQSEFDRAIPFGPTDPIREVLDSTSDLEELLVVLVPQPGVVGGGGAPASPAAMAGLSRDEFGFVPYVDYLQEAGLASNHILYARTAMSFKEALGGLRRKIKLRRVVDVDYLTSAFGYYRRRILSPSDLNGGPSS</sequence>
<organism evidence="1 2">
    <name type="scientific">Hypoxylon rubiginosum</name>
    <dbReference type="NCBI Taxonomy" id="110542"/>
    <lineage>
        <taxon>Eukaryota</taxon>
        <taxon>Fungi</taxon>
        <taxon>Dikarya</taxon>
        <taxon>Ascomycota</taxon>
        <taxon>Pezizomycotina</taxon>
        <taxon>Sordariomycetes</taxon>
        <taxon>Xylariomycetidae</taxon>
        <taxon>Xylariales</taxon>
        <taxon>Hypoxylaceae</taxon>
        <taxon>Hypoxylon</taxon>
    </lineage>
</organism>
<protein>
    <submittedName>
        <fullName evidence="1">Uncharacterized protein</fullName>
    </submittedName>
</protein>
<comment type="caution">
    <text evidence="1">The sequence shown here is derived from an EMBL/GenBank/DDBJ whole genome shotgun (WGS) entry which is preliminary data.</text>
</comment>
<proteinExistence type="predicted"/>
<dbReference type="EMBL" id="MU393423">
    <property type="protein sequence ID" value="KAI4870545.1"/>
    <property type="molecule type" value="Genomic_DNA"/>
</dbReference>
<name>A0ACB9ZID0_9PEZI</name>
<accession>A0ACB9ZID0</accession>
<evidence type="ECO:0000313" key="1">
    <source>
        <dbReference type="EMBL" id="KAI4870545.1"/>
    </source>
</evidence>
<evidence type="ECO:0000313" key="2">
    <source>
        <dbReference type="Proteomes" id="UP001497700"/>
    </source>
</evidence>
<gene>
    <name evidence="1" type="ORF">F4820DRAFT_442831</name>
</gene>